<feature type="transmembrane region" description="Helical" evidence="1">
    <location>
        <begin position="49"/>
        <end position="68"/>
    </location>
</feature>
<dbReference type="EMBL" id="JBHUDC010000007">
    <property type="protein sequence ID" value="MFD1514545.1"/>
    <property type="molecule type" value="Genomic_DNA"/>
</dbReference>
<dbReference type="Proteomes" id="UP001597187">
    <property type="component" value="Unassembled WGS sequence"/>
</dbReference>
<evidence type="ECO:0000256" key="1">
    <source>
        <dbReference type="SAM" id="Phobius"/>
    </source>
</evidence>
<sequence length="73" mass="7935">MSNETPGSERRLLAHIPWWVKLAGAMVTLVYAVGVLTDTITPLPNDVTTVIWVAVTIGLFVRAVRLHVLNGPS</sequence>
<proteinExistence type="predicted"/>
<reference evidence="2 3" key="1">
    <citation type="journal article" date="2019" name="Int. J. Syst. Evol. Microbiol.">
        <title>The Global Catalogue of Microorganisms (GCM) 10K type strain sequencing project: providing services to taxonomists for standard genome sequencing and annotation.</title>
        <authorList>
            <consortium name="The Broad Institute Genomics Platform"/>
            <consortium name="The Broad Institute Genome Sequencing Center for Infectious Disease"/>
            <person name="Wu L."/>
            <person name="Ma J."/>
        </authorList>
    </citation>
    <scope>NUCLEOTIDE SEQUENCE [LARGE SCALE GENOMIC DNA]</scope>
    <source>
        <strain evidence="2 3">CGMCC 1.12563</strain>
    </source>
</reference>
<organism evidence="2 3">
    <name type="scientific">Halomarina rubra</name>
    <dbReference type="NCBI Taxonomy" id="2071873"/>
    <lineage>
        <taxon>Archaea</taxon>
        <taxon>Methanobacteriati</taxon>
        <taxon>Methanobacteriota</taxon>
        <taxon>Stenosarchaea group</taxon>
        <taxon>Halobacteria</taxon>
        <taxon>Halobacteriales</taxon>
        <taxon>Natronomonadaceae</taxon>
        <taxon>Halomarina</taxon>
    </lineage>
</organism>
<evidence type="ECO:0000313" key="3">
    <source>
        <dbReference type="Proteomes" id="UP001597187"/>
    </source>
</evidence>
<feature type="transmembrane region" description="Helical" evidence="1">
    <location>
        <begin position="12"/>
        <end position="37"/>
    </location>
</feature>
<keyword evidence="1" id="KW-0812">Transmembrane</keyword>
<evidence type="ECO:0000313" key="2">
    <source>
        <dbReference type="EMBL" id="MFD1514545.1"/>
    </source>
</evidence>
<comment type="caution">
    <text evidence="2">The sequence shown here is derived from an EMBL/GenBank/DDBJ whole genome shotgun (WGS) entry which is preliminary data.</text>
</comment>
<gene>
    <name evidence="2" type="ORF">ACFSBT_14785</name>
</gene>
<protein>
    <recommendedName>
        <fullName evidence="4">Holin</fullName>
    </recommendedName>
</protein>
<keyword evidence="1" id="KW-0472">Membrane</keyword>
<evidence type="ECO:0008006" key="4">
    <source>
        <dbReference type="Google" id="ProtNLM"/>
    </source>
</evidence>
<keyword evidence="1" id="KW-1133">Transmembrane helix</keyword>
<keyword evidence="3" id="KW-1185">Reference proteome</keyword>
<dbReference type="AlphaFoldDB" id="A0ABD6AXB4"/>
<name>A0ABD6AXB4_9EURY</name>
<dbReference type="RefSeq" id="WP_250874473.1">
    <property type="nucleotide sequence ID" value="NZ_JALXFV010000007.1"/>
</dbReference>
<accession>A0ABD6AXB4</accession>